<dbReference type="PANTHER" id="PTHR30294:SF29">
    <property type="entry name" value="MULTIDRUG ABC TRANSPORTER PERMEASE YBHS-RELATED"/>
    <property type="match status" value="1"/>
</dbReference>
<evidence type="ECO:0000256" key="3">
    <source>
        <dbReference type="ARBA" id="ARBA00022692"/>
    </source>
</evidence>
<name>A0A7V2F5P5_RHOMR</name>
<dbReference type="SUPFAM" id="SSF53850">
    <property type="entry name" value="Periplasmic binding protein-like II"/>
    <property type="match status" value="1"/>
</dbReference>
<comment type="caution">
    <text evidence="8">The sequence shown here is derived from an EMBL/GenBank/DDBJ whole genome shotgun (WGS) entry which is preliminary data.</text>
</comment>
<dbReference type="Gene3D" id="3.40.190.10">
    <property type="entry name" value="Periplasmic binding protein-like II"/>
    <property type="match status" value="1"/>
</dbReference>
<keyword evidence="3 6" id="KW-0812">Transmembrane</keyword>
<feature type="transmembrane region" description="Helical" evidence="6">
    <location>
        <begin position="355"/>
        <end position="377"/>
    </location>
</feature>
<comment type="subcellular location">
    <subcellularLocation>
        <location evidence="1">Cell membrane</location>
        <topology evidence="1">Multi-pass membrane protein</topology>
    </subcellularLocation>
</comment>
<evidence type="ECO:0000256" key="2">
    <source>
        <dbReference type="ARBA" id="ARBA00022475"/>
    </source>
</evidence>
<feature type="domain" description="ABC-2 type transporter transmembrane" evidence="7">
    <location>
        <begin position="20"/>
        <end position="404"/>
    </location>
</feature>
<evidence type="ECO:0000256" key="1">
    <source>
        <dbReference type="ARBA" id="ARBA00004651"/>
    </source>
</evidence>
<dbReference type="GO" id="GO:0140359">
    <property type="term" value="F:ABC-type transporter activity"/>
    <property type="evidence" value="ECO:0007669"/>
    <property type="project" value="InterPro"/>
</dbReference>
<reference evidence="8" key="1">
    <citation type="journal article" date="2020" name="mSystems">
        <title>Genome- and Community-Level Interaction Insights into Carbon Utilization and Element Cycling Functions of Hydrothermarchaeota in Hydrothermal Sediment.</title>
        <authorList>
            <person name="Zhou Z."/>
            <person name="Liu Y."/>
            <person name="Xu W."/>
            <person name="Pan J."/>
            <person name="Luo Z.H."/>
            <person name="Li M."/>
        </authorList>
    </citation>
    <scope>NUCLEOTIDE SEQUENCE [LARGE SCALE GENOMIC DNA]</scope>
    <source>
        <strain evidence="8">SpSt-143</strain>
    </source>
</reference>
<feature type="transmembrane region" description="Helical" evidence="6">
    <location>
        <begin position="231"/>
        <end position="256"/>
    </location>
</feature>
<dbReference type="PANTHER" id="PTHR30294">
    <property type="entry name" value="MEMBRANE COMPONENT OF ABC TRANSPORTER YHHJ-RELATED"/>
    <property type="match status" value="1"/>
</dbReference>
<accession>A0A7V2F5P5</accession>
<protein>
    <submittedName>
        <fullName evidence="8">ABC transporter permease</fullName>
    </submittedName>
</protein>
<keyword evidence="5 6" id="KW-0472">Membrane</keyword>
<dbReference type="InterPro" id="IPR051449">
    <property type="entry name" value="ABC-2_transporter_component"/>
</dbReference>
<sequence length="430" mass="46961">MDKIWTILQSEFVRRVRTRMFLLTTLLAPIFLLALLLVPPVVSYLSTRAEVRHLAVVDLSGELFSRMQAQAPATLHLEAVTLPTDTLQAAVRAGRYDGYLLLPASLLEGSGSAELYAQSSLGLSFQMQLERLLNKSVEEARLAKLQVPPELVTVLRAEVPLRLYRLSSTGAEADGTAFYSIVGYIMAFLIYGATLAYGSVVLQGVIDEKASRVVELMISSVRPLHLMMGKVLGIGALGLLQFLLWGLLLLAGTAAAGPLLTHLLRTQSSQLGLTASTEEVLQTAHLSLPALDPLLIVWFILFFISGYLLYASLFAAIGSAVDQQQDAQGLMLPLTLLIVIPVLFMPYVIESPQASLSVVLSLVPFFSPILMVARLAVGGVPWWEGLLAYGLLVGAFIGAIWISARIYRIGILMYGQKPSFREILHWLRMA</sequence>
<evidence type="ECO:0000256" key="6">
    <source>
        <dbReference type="SAM" id="Phobius"/>
    </source>
</evidence>
<dbReference type="EMBL" id="DSGB01000004">
    <property type="protein sequence ID" value="HER95571.1"/>
    <property type="molecule type" value="Genomic_DNA"/>
</dbReference>
<evidence type="ECO:0000259" key="7">
    <source>
        <dbReference type="Pfam" id="PF12698"/>
    </source>
</evidence>
<evidence type="ECO:0000256" key="4">
    <source>
        <dbReference type="ARBA" id="ARBA00022989"/>
    </source>
</evidence>
<evidence type="ECO:0000256" key="5">
    <source>
        <dbReference type="ARBA" id="ARBA00023136"/>
    </source>
</evidence>
<proteinExistence type="predicted"/>
<dbReference type="Pfam" id="PF12698">
    <property type="entry name" value="ABC2_membrane_3"/>
    <property type="match status" value="1"/>
</dbReference>
<feature type="transmembrane region" description="Helical" evidence="6">
    <location>
        <begin position="295"/>
        <end position="317"/>
    </location>
</feature>
<dbReference type="GO" id="GO:0005886">
    <property type="term" value="C:plasma membrane"/>
    <property type="evidence" value="ECO:0007669"/>
    <property type="project" value="UniProtKB-SubCell"/>
</dbReference>
<keyword evidence="4 6" id="KW-1133">Transmembrane helix</keyword>
<feature type="transmembrane region" description="Helical" evidence="6">
    <location>
        <begin position="329"/>
        <end position="349"/>
    </location>
</feature>
<organism evidence="8">
    <name type="scientific">Rhodothermus marinus</name>
    <name type="common">Rhodothermus obamensis</name>
    <dbReference type="NCBI Taxonomy" id="29549"/>
    <lineage>
        <taxon>Bacteria</taxon>
        <taxon>Pseudomonadati</taxon>
        <taxon>Rhodothermota</taxon>
        <taxon>Rhodothermia</taxon>
        <taxon>Rhodothermales</taxon>
        <taxon>Rhodothermaceae</taxon>
        <taxon>Rhodothermus</taxon>
    </lineage>
</organism>
<evidence type="ECO:0000313" key="8">
    <source>
        <dbReference type="EMBL" id="HER95571.1"/>
    </source>
</evidence>
<feature type="transmembrane region" description="Helical" evidence="6">
    <location>
        <begin position="386"/>
        <end position="407"/>
    </location>
</feature>
<feature type="transmembrane region" description="Helical" evidence="6">
    <location>
        <begin position="21"/>
        <end position="42"/>
    </location>
</feature>
<dbReference type="AlphaFoldDB" id="A0A7V2F5P5"/>
<keyword evidence="2" id="KW-1003">Cell membrane</keyword>
<gene>
    <name evidence="8" type="ORF">ENO59_03515</name>
</gene>
<dbReference type="InterPro" id="IPR013525">
    <property type="entry name" value="ABC2_TM"/>
</dbReference>
<feature type="transmembrane region" description="Helical" evidence="6">
    <location>
        <begin position="177"/>
        <end position="202"/>
    </location>
</feature>